<feature type="compositionally biased region" description="Acidic residues" evidence="4">
    <location>
        <begin position="167"/>
        <end position="180"/>
    </location>
</feature>
<dbReference type="SUPFAM" id="SSF50985">
    <property type="entry name" value="RCC1/BLIP-II"/>
    <property type="match status" value="1"/>
</dbReference>
<feature type="compositionally biased region" description="Low complexity" evidence="4">
    <location>
        <begin position="36"/>
        <end position="47"/>
    </location>
</feature>
<proteinExistence type="predicted"/>
<evidence type="ECO:0000313" key="7">
    <source>
        <dbReference type="Proteomes" id="UP000054321"/>
    </source>
</evidence>
<dbReference type="InterPro" id="IPR058923">
    <property type="entry name" value="RCC1-like_dom"/>
</dbReference>
<dbReference type="GO" id="GO:0005737">
    <property type="term" value="C:cytoplasm"/>
    <property type="evidence" value="ECO:0007669"/>
    <property type="project" value="TreeGrafter"/>
</dbReference>
<dbReference type="PANTHER" id="PTHR45982">
    <property type="entry name" value="REGULATOR OF CHROMOSOME CONDENSATION"/>
    <property type="match status" value="1"/>
</dbReference>
<sequence>MPPKKATTAAKAAPSSKRKATNVSHDEPEAKKTKTTKPAVPKAAPKKPAAKDQKSKAGRPSKAKAIPTLNEIPKQKLDVYVFGEGSAGELGLGASKYDGGKKPIDVKRPRLNHLLAAKTVGVVQLAVGGMHCAALTHDNKILTWGVNDQGALGRETTQEGKMKDITNGDDSDSDSDDDGEGLNPSEAEPRLVEPKHFPEGTKFAQLVASDSATFVVTNAGLVYGWGTFRGNDGILGFKKGVSAQRTPVLIPELKNITALATGTNHILALNNKGKVFAWGAGEQNQLARRVVSRTAIGALVPREFGLQRKNIAKIGCGDYHSFAIDKSGKVYSWGLNTFGQTGVPKDEDDENDTIKTPTVVDCLKDFDIKQIVGGGHHTLSVTESGQVLVWGRIDNSQGGMDISKLNKDDVFFDENEKPRFLLKPAVLPGIDGQFVAAATDNCLVVTKKGEAYSWGFSANYQTGQGTTDDIKVATHIDNTAVRDKKLVWCGAGGQFSVLAGEAEDVHMTNGI</sequence>
<dbReference type="FunCoup" id="A0A0C3HIF2">
    <property type="interactions" value="993"/>
</dbReference>
<feature type="repeat" description="RCC1" evidence="3">
    <location>
        <begin position="220"/>
        <end position="272"/>
    </location>
</feature>
<reference evidence="6 7" key="1">
    <citation type="submission" date="2014-04" db="EMBL/GenBank/DDBJ databases">
        <authorList>
            <consortium name="DOE Joint Genome Institute"/>
            <person name="Kuo A."/>
            <person name="Martino E."/>
            <person name="Perotto S."/>
            <person name="Kohler A."/>
            <person name="Nagy L.G."/>
            <person name="Floudas D."/>
            <person name="Copeland A."/>
            <person name="Barry K.W."/>
            <person name="Cichocki N."/>
            <person name="Veneault-Fourrey C."/>
            <person name="LaButti K."/>
            <person name="Lindquist E.A."/>
            <person name="Lipzen A."/>
            <person name="Lundell T."/>
            <person name="Morin E."/>
            <person name="Murat C."/>
            <person name="Sun H."/>
            <person name="Tunlid A."/>
            <person name="Henrissat B."/>
            <person name="Grigoriev I.V."/>
            <person name="Hibbett D.S."/>
            <person name="Martin F."/>
            <person name="Nordberg H.P."/>
            <person name="Cantor M.N."/>
            <person name="Hua S.X."/>
        </authorList>
    </citation>
    <scope>NUCLEOTIDE SEQUENCE [LARGE SCALE GENOMIC DNA]</scope>
    <source>
        <strain evidence="6 7">Zn</strain>
    </source>
</reference>
<feature type="repeat" description="RCC1" evidence="3">
    <location>
        <begin position="328"/>
        <end position="384"/>
    </location>
</feature>
<feature type="compositionally biased region" description="Low complexity" evidence="4">
    <location>
        <begin position="1"/>
        <end position="15"/>
    </location>
</feature>
<dbReference type="EMBL" id="KN832875">
    <property type="protein sequence ID" value="KIN02092.1"/>
    <property type="molecule type" value="Genomic_DNA"/>
</dbReference>
<feature type="repeat" description="RCC1" evidence="3">
    <location>
        <begin position="77"/>
        <end position="138"/>
    </location>
</feature>
<name>A0A0C3HIF2_OIDMZ</name>
<keyword evidence="1" id="KW-0344">Guanine-nucleotide releasing factor</keyword>
<evidence type="ECO:0000313" key="6">
    <source>
        <dbReference type="EMBL" id="KIN02092.1"/>
    </source>
</evidence>
<dbReference type="Pfam" id="PF25390">
    <property type="entry name" value="WD40_RLD"/>
    <property type="match status" value="1"/>
</dbReference>
<feature type="domain" description="RCC1-like" evidence="5">
    <location>
        <begin position="78"/>
        <end position="498"/>
    </location>
</feature>
<keyword evidence="7" id="KW-1185">Reference proteome</keyword>
<dbReference type="PRINTS" id="PR00633">
    <property type="entry name" value="RCCNDNSATION"/>
</dbReference>
<evidence type="ECO:0000256" key="4">
    <source>
        <dbReference type="SAM" id="MobiDB-lite"/>
    </source>
</evidence>
<evidence type="ECO:0000256" key="3">
    <source>
        <dbReference type="PROSITE-ProRule" id="PRU00235"/>
    </source>
</evidence>
<accession>A0A0C3HIF2</accession>
<feature type="repeat" description="RCC1" evidence="3">
    <location>
        <begin position="273"/>
        <end position="327"/>
    </location>
</feature>
<dbReference type="InterPro" id="IPR000408">
    <property type="entry name" value="Reg_chr_condens"/>
</dbReference>
<dbReference type="STRING" id="913774.A0A0C3HIF2"/>
<dbReference type="AlphaFoldDB" id="A0A0C3HIF2"/>
<dbReference type="InterPro" id="IPR009091">
    <property type="entry name" value="RCC1/BLIP-II"/>
</dbReference>
<feature type="compositionally biased region" description="Basic and acidic residues" evidence="4">
    <location>
        <begin position="156"/>
        <end position="166"/>
    </location>
</feature>
<dbReference type="HOGENOM" id="CLU_005210_4_0_1"/>
<organism evidence="6 7">
    <name type="scientific">Oidiodendron maius (strain Zn)</name>
    <dbReference type="NCBI Taxonomy" id="913774"/>
    <lineage>
        <taxon>Eukaryota</taxon>
        <taxon>Fungi</taxon>
        <taxon>Dikarya</taxon>
        <taxon>Ascomycota</taxon>
        <taxon>Pezizomycotina</taxon>
        <taxon>Leotiomycetes</taxon>
        <taxon>Leotiomycetes incertae sedis</taxon>
        <taxon>Myxotrichaceae</taxon>
        <taxon>Oidiodendron</taxon>
    </lineage>
</organism>
<dbReference type="PANTHER" id="PTHR45982:SF1">
    <property type="entry name" value="REGULATOR OF CHROMOSOME CONDENSATION"/>
    <property type="match status" value="1"/>
</dbReference>
<protein>
    <recommendedName>
        <fullName evidence="5">RCC1-like domain-containing protein</fullName>
    </recommendedName>
</protein>
<feature type="region of interest" description="Disordered" evidence="4">
    <location>
        <begin position="1"/>
        <end position="67"/>
    </location>
</feature>
<dbReference type="PROSITE" id="PS50012">
    <property type="entry name" value="RCC1_3"/>
    <property type="match status" value="4"/>
</dbReference>
<dbReference type="Gene3D" id="2.130.10.30">
    <property type="entry name" value="Regulator of chromosome condensation 1/beta-lactamase-inhibitor protein II"/>
    <property type="match status" value="1"/>
</dbReference>
<dbReference type="InParanoid" id="A0A0C3HIF2"/>
<feature type="region of interest" description="Disordered" evidence="4">
    <location>
        <begin position="154"/>
        <end position="195"/>
    </location>
</feature>
<evidence type="ECO:0000256" key="2">
    <source>
        <dbReference type="ARBA" id="ARBA00022737"/>
    </source>
</evidence>
<evidence type="ECO:0000256" key="1">
    <source>
        <dbReference type="ARBA" id="ARBA00022658"/>
    </source>
</evidence>
<dbReference type="GO" id="GO:0005085">
    <property type="term" value="F:guanyl-nucleotide exchange factor activity"/>
    <property type="evidence" value="ECO:0007669"/>
    <property type="project" value="TreeGrafter"/>
</dbReference>
<keyword evidence="2" id="KW-0677">Repeat</keyword>
<gene>
    <name evidence="6" type="ORF">OIDMADRAFT_103324</name>
</gene>
<dbReference type="PROSITE" id="PS00625">
    <property type="entry name" value="RCC1_1"/>
    <property type="match status" value="1"/>
</dbReference>
<dbReference type="PROSITE" id="PS00626">
    <property type="entry name" value="RCC1_2"/>
    <property type="match status" value="2"/>
</dbReference>
<dbReference type="InterPro" id="IPR051553">
    <property type="entry name" value="Ran_GTPase-activating"/>
</dbReference>
<dbReference type="Proteomes" id="UP000054321">
    <property type="component" value="Unassembled WGS sequence"/>
</dbReference>
<dbReference type="OrthoDB" id="61110at2759"/>
<reference evidence="7" key="2">
    <citation type="submission" date="2015-01" db="EMBL/GenBank/DDBJ databases">
        <title>Evolutionary Origins and Diversification of the Mycorrhizal Mutualists.</title>
        <authorList>
            <consortium name="DOE Joint Genome Institute"/>
            <consortium name="Mycorrhizal Genomics Consortium"/>
            <person name="Kohler A."/>
            <person name="Kuo A."/>
            <person name="Nagy L.G."/>
            <person name="Floudas D."/>
            <person name="Copeland A."/>
            <person name="Barry K.W."/>
            <person name="Cichocki N."/>
            <person name="Veneault-Fourrey C."/>
            <person name="LaButti K."/>
            <person name="Lindquist E.A."/>
            <person name="Lipzen A."/>
            <person name="Lundell T."/>
            <person name="Morin E."/>
            <person name="Murat C."/>
            <person name="Riley R."/>
            <person name="Ohm R."/>
            <person name="Sun H."/>
            <person name="Tunlid A."/>
            <person name="Henrissat B."/>
            <person name="Grigoriev I.V."/>
            <person name="Hibbett D.S."/>
            <person name="Martin F."/>
        </authorList>
    </citation>
    <scope>NUCLEOTIDE SEQUENCE [LARGE SCALE GENOMIC DNA]</scope>
    <source>
        <strain evidence="7">Zn</strain>
    </source>
</reference>
<evidence type="ECO:0000259" key="5">
    <source>
        <dbReference type="Pfam" id="PF25390"/>
    </source>
</evidence>